<dbReference type="Proteomes" id="UP000199013">
    <property type="component" value="Unassembled WGS sequence"/>
</dbReference>
<keyword evidence="2" id="KW-1185">Reference proteome</keyword>
<protein>
    <submittedName>
        <fullName evidence="1">Uncharacterized protein</fullName>
    </submittedName>
</protein>
<dbReference type="Pfam" id="PF03995">
    <property type="entry name" value="Inhibitor_I36"/>
    <property type="match status" value="1"/>
</dbReference>
<dbReference type="Gene3D" id="2.60.20.10">
    <property type="entry name" value="Crystallins"/>
    <property type="match status" value="1"/>
</dbReference>
<sequence>MQISPNEIAWDGGKVVMVFPWDGEKAAPTSSTAALGGPISTSDIYGCPTQYFGADYYCFYEHIDWGGRRLQFKDYPQNINFSNYGFDNETSSWVNGGAGTINVYDQPYVGTPFLWTEVPHSLSSWVGDANNDRAESFSAY</sequence>
<proteinExistence type="predicted"/>
<organism evidence="1 2">
    <name type="scientific">Candidatus Protofrankia californiensis</name>
    <dbReference type="NCBI Taxonomy" id="1839754"/>
    <lineage>
        <taxon>Bacteria</taxon>
        <taxon>Bacillati</taxon>
        <taxon>Actinomycetota</taxon>
        <taxon>Actinomycetes</taxon>
        <taxon>Frankiales</taxon>
        <taxon>Frankiaceae</taxon>
        <taxon>Protofrankia</taxon>
    </lineage>
</organism>
<dbReference type="EMBL" id="FLUV01002293">
    <property type="protein sequence ID" value="SBW28062.1"/>
    <property type="molecule type" value="Genomic_DNA"/>
</dbReference>
<evidence type="ECO:0000313" key="2">
    <source>
        <dbReference type="Proteomes" id="UP000199013"/>
    </source>
</evidence>
<accession>A0A1C3PE12</accession>
<reference evidence="2" key="1">
    <citation type="submission" date="2016-02" db="EMBL/GenBank/DDBJ databases">
        <authorList>
            <person name="Wibberg D."/>
        </authorList>
    </citation>
    <scope>NUCLEOTIDE SEQUENCE [LARGE SCALE GENOMIC DNA]</scope>
</reference>
<dbReference type="AlphaFoldDB" id="A0A1C3PE12"/>
<evidence type="ECO:0000313" key="1">
    <source>
        <dbReference type="EMBL" id="SBW28062.1"/>
    </source>
</evidence>
<gene>
    <name evidence="1" type="ORF">FDG2_5521</name>
</gene>
<name>A0A1C3PE12_9ACTN</name>